<keyword evidence="2" id="KW-0812">Transmembrane</keyword>
<protein>
    <recommendedName>
        <fullName evidence="6">Protein BatD</fullName>
    </recommendedName>
</protein>
<evidence type="ECO:0000256" key="1">
    <source>
        <dbReference type="SAM" id="MobiDB-lite"/>
    </source>
</evidence>
<feature type="compositionally biased region" description="Polar residues" evidence="1">
    <location>
        <begin position="469"/>
        <end position="492"/>
    </location>
</feature>
<evidence type="ECO:0000256" key="3">
    <source>
        <dbReference type="SAM" id="SignalP"/>
    </source>
</evidence>
<feature type="region of interest" description="Disordered" evidence="1">
    <location>
        <begin position="200"/>
        <end position="220"/>
    </location>
</feature>
<gene>
    <name evidence="4" type="ORF">CSA56_13205</name>
</gene>
<keyword evidence="3" id="KW-0732">Signal</keyword>
<reference evidence="4 5" key="1">
    <citation type="submission" date="2017-10" db="EMBL/GenBank/DDBJ databases">
        <title>Novel microbial diversity and functional potential in the marine mammal oral microbiome.</title>
        <authorList>
            <person name="Dudek N.K."/>
            <person name="Sun C.L."/>
            <person name="Burstein D."/>
            <person name="Kantor R.S."/>
            <person name="Aliaga Goltsman D.S."/>
            <person name="Bik E.M."/>
            <person name="Thomas B.C."/>
            <person name="Banfield J.F."/>
            <person name="Relman D.A."/>
        </authorList>
    </citation>
    <scope>NUCLEOTIDE SEQUENCE [LARGE SCALE GENOMIC DNA]</scope>
    <source>
        <strain evidence="4">DOLJORAL78_47_16</strain>
    </source>
</reference>
<keyword evidence="2" id="KW-1133">Transmembrane helix</keyword>
<feature type="chain" id="PRO_5013599934" description="Protein BatD" evidence="3">
    <location>
        <begin position="29"/>
        <end position="492"/>
    </location>
</feature>
<evidence type="ECO:0000256" key="2">
    <source>
        <dbReference type="SAM" id="Phobius"/>
    </source>
</evidence>
<dbReference type="Proteomes" id="UP000230821">
    <property type="component" value="Unassembled WGS sequence"/>
</dbReference>
<feature type="signal peptide" evidence="3">
    <location>
        <begin position="1"/>
        <end position="28"/>
    </location>
</feature>
<keyword evidence="2" id="KW-0472">Membrane</keyword>
<evidence type="ECO:0008006" key="6">
    <source>
        <dbReference type="Google" id="ProtNLM"/>
    </source>
</evidence>
<feature type="transmembrane region" description="Helical" evidence="2">
    <location>
        <begin position="305"/>
        <end position="327"/>
    </location>
</feature>
<evidence type="ECO:0000313" key="5">
    <source>
        <dbReference type="Proteomes" id="UP000230821"/>
    </source>
</evidence>
<proteinExistence type="predicted"/>
<comment type="caution">
    <text evidence="4">The sequence shown here is derived from an EMBL/GenBank/DDBJ whole genome shotgun (WGS) entry which is preliminary data.</text>
</comment>
<accession>A0A2G6KBG9</accession>
<feature type="region of interest" description="Disordered" evidence="1">
    <location>
        <begin position="461"/>
        <end position="492"/>
    </location>
</feature>
<dbReference type="EMBL" id="PDSK01000104">
    <property type="protein sequence ID" value="PIE33007.1"/>
    <property type="molecule type" value="Genomic_DNA"/>
</dbReference>
<organism evidence="4 5">
    <name type="scientific">candidate division KSB3 bacterium</name>
    <dbReference type="NCBI Taxonomy" id="2044937"/>
    <lineage>
        <taxon>Bacteria</taxon>
        <taxon>candidate division KSB3</taxon>
    </lineage>
</organism>
<name>A0A2G6KBG9_9BACT</name>
<dbReference type="AlphaFoldDB" id="A0A2G6KBG9"/>
<evidence type="ECO:0000313" key="4">
    <source>
        <dbReference type="EMBL" id="PIE33007.1"/>
    </source>
</evidence>
<sequence>MCKTAYLRIKYSLLVSIIFLTTAFPGHAQDLLQQEAPPAPKGDVEILESRFTTTSPIVGDRFTYFFKFDHIRNLRVHPVEQLSEQGFVILEEQRLDPQEFDGRLIQQYKYTVQALQAGESQFSPASIYFDGPHNNPIAAVAEPVQLTVSSIVDVQVVSNSPVMLGESLELRLSVTKRKPVTISAMPQALHAELQISEPVEAPETEQGTGEADVTPTPTPQPAALEFVLDQSQNIVPQQVDGQTIEDYNYLVTSQPGVAGEYVLPEFRVSYRTAKGEEIEQVIAPTQFFVLNPNTGNLDIATDYRFLIVPAIFLAAVLVGGGVVFLYLKYRKPHKAVDTFVPPPLPPGDVAHQELAEIQAMKLPSKGEFKEYYTLISESVRKFLGAEYHFHVLERTTEEILTDIQAQNMPDKIKRRVSTFLPEADVVKFAKYTPTLEQSEQAMEVALQIVDDSLEYHQLPMASSEDVNDESLQVTNSSSSVETDNQQRTGSSE</sequence>